<protein>
    <recommendedName>
        <fullName evidence="3">RNA-binding protein</fullName>
    </recommendedName>
</protein>
<comment type="caution">
    <text evidence="1">The sequence shown here is derived from an EMBL/GenBank/DDBJ whole genome shotgun (WGS) entry which is preliminary data.</text>
</comment>
<dbReference type="PANTHER" id="PTHR36456">
    <property type="entry name" value="UPF0232 PROTEIN SCO3875"/>
    <property type="match status" value="1"/>
</dbReference>
<sequence length="151" mass="16925">MPDRSARKLASYFSSETLYSLGMPRDMQTLPLVSAAWAETVGRPLAQHVIPLRYSEGCLSLQADSSLWASKIRHQQQHLIDQLRAHPVLRQLSLLKVRIAPLQLERVQPVRAPALHRPSAQTLTLLEQVADDITDPGLRDALKRLGRPPKS</sequence>
<reference evidence="1 2" key="1">
    <citation type="journal article" date="2016" name="Nat. Commun.">
        <title>Thousands of microbial genomes shed light on interconnected biogeochemical processes in an aquifer system.</title>
        <authorList>
            <person name="Anantharaman K."/>
            <person name="Brown C.T."/>
            <person name="Hug L.A."/>
            <person name="Sharon I."/>
            <person name="Castelle C.J."/>
            <person name="Probst A.J."/>
            <person name="Thomas B.C."/>
            <person name="Singh A."/>
            <person name="Wilkins M.J."/>
            <person name="Karaoz U."/>
            <person name="Brodie E.L."/>
            <person name="Williams K.H."/>
            <person name="Hubbard S.S."/>
            <person name="Banfield J.F."/>
        </authorList>
    </citation>
    <scope>NUCLEOTIDE SEQUENCE [LARGE SCALE GENOMIC DNA]</scope>
</reference>
<organism evidence="1 2">
    <name type="scientific">Candidatus Muproteobacteria bacterium RBG_19FT_COMBO_61_10</name>
    <dbReference type="NCBI Taxonomy" id="1817761"/>
    <lineage>
        <taxon>Bacteria</taxon>
        <taxon>Pseudomonadati</taxon>
        <taxon>Pseudomonadota</taxon>
        <taxon>Candidatus Muproteobacteria</taxon>
    </lineage>
</organism>
<proteinExistence type="predicted"/>
<dbReference type="InterPro" id="IPR007922">
    <property type="entry name" value="DciA-like"/>
</dbReference>
<dbReference type="Pfam" id="PF05258">
    <property type="entry name" value="DciA"/>
    <property type="match status" value="1"/>
</dbReference>
<accession>A0A1F6UIU4</accession>
<dbReference type="EMBL" id="MFSV01000140">
    <property type="protein sequence ID" value="OGI57307.1"/>
    <property type="molecule type" value="Genomic_DNA"/>
</dbReference>
<evidence type="ECO:0000313" key="1">
    <source>
        <dbReference type="EMBL" id="OGI57307.1"/>
    </source>
</evidence>
<dbReference type="PANTHER" id="PTHR36456:SF1">
    <property type="entry name" value="UPF0232 PROTEIN SCO3875"/>
    <property type="match status" value="1"/>
</dbReference>
<gene>
    <name evidence="1" type="ORF">A2V58_06315</name>
</gene>
<evidence type="ECO:0008006" key="3">
    <source>
        <dbReference type="Google" id="ProtNLM"/>
    </source>
</evidence>
<name>A0A1F6UIU4_9PROT</name>
<dbReference type="AlphaFoldDB" id="A0A1F6UIU4"/>
<evidence type="ECO:0000313" key="2">
    <source>
        <dbReference type="Proteomes" id="UP000177950"/>
    </source>
</evidence>
<dbReference type="Proteomes" id="UP000177950">
    <property type="component" value="Unassembled WGS sequence"/>
</dbReference>